<evidence type="ECO:0000256" key="5">
    <source>
        <dbReference type="ARBA" id="ARBA00022741"/>
    </source>
</evidence>
<dbReference type="InterPro" id="IPR010914">
    <property type="entry name" value="RsgA_GTPase_dom"/>
</dbReference>
<dbReference type="InterPro" id="IPR004881">
    <property type="entry name" value="Ribosome_biogen_GTPase_RsgA"/>
</dbReference>
<feature type="binding site" evidence="10">
    <location>
        <position position="295"/>
    </location>
    <ligand>
        <name>Zn(2+)</name>
        <dbReference type="ChEBI" id="CHEBI:29105"/>
    </ligand>
</feature>
<dbReference type="GO" id="GO:0003924">
    <property type="term" value="F:GTPase activity"/>
    <property type="evidence" value="ECO:0007669"/>
    <property type="project" value="UniProtKB-UniRule"/>
</dbReference>
<feature type="domain" description="EngC GTPase" evidence="11">
    <location>
        <begin position="125"/>
        <end position="272"/>
    </location>
</feature>
<dbReference type="PANTHER" id="PTHR32120">
    <property type="entry name" value="SMALL RIBOSOMAL SUBUNIT BIOGENESIS GTPASE RSGA"/>
    <property type="match status" value="1"/>
</dbReference>
<feature type="binding site" evidence="10">
    <location>
        <position position="302"/>
    </location>
    <ligand>
        <name>Zn(2+)</name>
        <dbReference type="ChEBI" id="CHEBI:29105"/>
    </ligand>
</feature>
<comment type="similarity">
    <text evidence="10">Belongs to the TRAFAC class YlqF/YawG GTPase family. RsgA subfamily.</text>
</comment>
<comment type="subunit">
    <text evidence="10">Monomer. Associates with 30S ribosomal subunit, binds 16S rRNA.</text>
</comment>
<dbReference type="PANTHER" id="PTHR32120:SF10">
    <property type="entry name" value="SMALL RIBOSOMAL SUBUNIT BIOGENESIS GTPASE RSGA"/>
    <property type="match status" value="1"/>
</dbReference>
<dbReference type="GO" id="GO:0046872">
    <property type="term" value="F:metal ion binding"/>
    <property type="evidence" value="ECO:0007669"/>
    <property type="project" value="UniProtKB-KW"/>
</dbReference>
<feature type="binding site" evidence="10">
    <location>
        <position position="308"/>
    </location>
    <ligand>
        <name>Zn(2+)</name>
        <dbReference type="ChEBI" id="CHEBI:29105"/>
    </ligand>
</feature>
<comment type="cofactor">
    <cofactor evidence="10">
        <name>Zn(2+)</name>
        <dbReference type="ChEBI" id="CHEBI:29105"/>
    </cofactor>
    <text evidence="10">Binds 1 zinc ion per subunit.</text>
</comment>
<keyword evidence="7 10" id="KW-0862">Zinc</keyword>
<evidence type="ECO:0000256" key="3">
    <source>
        <dbReference type="ARBA" id="ARBA00022723"/>
    </source>
</evidence>
<dbReference type="SUPFAM" id="SSF52540">
    <property type="entry name" value="P-loop containing nucleoside triphosphate hydrolases"/>
    <property type="match status" value="1"/>
</dbReference>
<dbReference type="Proteomes" id="UP000051679">
    <property type="component" value="Unassembled WGS sequence"/>
</dbReference>
<dbReference type="EMBL" id="AYYO01000003">
    <property type="protein sequence ID" value="KRM56500.1"/>
    <property type="molecule type" value="Genomic_DNA"/>
</dbReference>
<keyword evidence="3 10" id="KW-0479">Metal-binding</keyword>
<proteinExistence type="inferred from homology"/>
<evidence type="ECO:0000313" key="13">
    <source>
        <dbReference type="EMBL" id="KRM56500.1"/>
    </source>
</evidence>
<organism evidence="13 14">
    <name type="scientific">Lacticaseibacillus sharpeae JCM 1186 = DSM 20505</name>
    <dbReference type="NCBI Taxonomy" id="1291052"/>
    <lineage>
        <taxon>Bacteria</taxon>
        <taxon>Bacillati</taxon>
        <taxon>Bacillota</taxon>
        <taxon>Bacilli</taxon>
        <taxon>Lactobacillales</taxon>
        <taxon>Lactobacillaceae</taxon>
        <taxon>Lacticaseibacillus</taxon>
    </lineage>
</organism>
<dbReference type="PROSITE" id="PS51721">
    <property type="entry name" value="G_CP"/>
    <property type="match status" value="1"/>
</dbReference>
<evidence type="ECO:0000256" key="1">
    <source>
        <dbReference type="ARBA" id="ARBA00022490"/>
    </source>
</evidence>
<dbReference type="InterPro" id="IPR027417">
    <property type="entry name" value="P-loop_NTPase"/>
</dbReference>
<dbReference type="NCBIfam" id="TIGR00157">
    <property type="entry name" value="ribosome small subunit-dependent GTPase A"/>
    <property type="match status" value="1"/>
</dbReference>
<dbReference type="CDD" id="cd01854">
    <property type="entry name" value="YjeQ_EngC"/>
    <property type="match status" value="1"/>
</dbReference>
<dbReference type="GO" id="GO:0005525">
    <property type="term" value="F:GTP binding"/>
    <property type="evidence" value="ECO:0007669"/>
    <property type="project" value="UniProtKB-UniRule"/>
</dbReference>
<dbReference type="GO" id="GO:0019843">
    <property type="term" value="F:rRNA binding"/>
    <property type="evidence" value="ECO:0007669"/>
    <property type="project" value="UniProtKB-KW"/>
</dbReference>
<dbReference type="Gene3D" id="1.10.40.50">
    <property type="entry name" value="Probable gtpase engc, domain 3"/>
    <property type="match status" value="1"/>
</dbReference>
<evidence type="ECO:0000259" key="11">
    <source>
        <dbReference type="PROSITE" id="PS50936"/>
    </source>
</evidence>
<dbReference type="STRING" id="1291052.FC18_GL001976"/>
<evidence type="ECO:0000259" key="12">
    <source>
        <dbReference type="PROSITE" id="PS51721"/>
    </source>
</evidence>
<comment type="subcellular location">
    <subcellularLocation>
        <location evidence="10">Cytoplasm</location>
    </subcellularLocation>
</comment>
<evidence type="ECO:0000256" key="8">
    <source>
        <dbReference type="ARBA" id="ARBA00022884"/>
    </source>
</evidence>
<dbReference type="GO" id="GO:0042274">
    <property type="term" value="P:ribosomal small subunit biogenesis"/>
    <property type="evidence" value="ECO:0007669"/>
    <property type="project" value="UniProtKB-UniRule"/>
</dbReference>
<evidence type="ECO:0000256" key="10">
    <source>
        <dbReference type="HAMAP-Rule" id="MF_01820"/>
    </source>
</evidence>
<dbReference type="AlphaFoldDB" id="A0A0R1ZTF9"/>
<feature type="binding site" evidence="10">
    <location>
        <begin position="164"/>
        <end position="167"/>
    </location>
    <ligand>
        <name>GTP</name>
        <dbReference type="ChEBI" id="CHEBI:37565"/>
    </ligand>
</feature>
<keyword evidence="9 10" id="KW-0342">GTP-binding</keyword>
<evidence type="ECO:0000256" key="7">
    <source>
        <dbReference type="ARBA" id="ARBA00022833"/>
    </source>
</evidence>
<dbReference type="PATRIC" id="fig|1291052.5.peg.2038"/>
<gene>
    <name evidence="10" type="primary">rsgA</name>
    <name evidence="13" type="ORF">FC18_GL001976</name>
</gene>
<feature type="binding site" evidence="10">
    <location>
        <begin position="216"/>
        <end position="224"/>
    </location>
    <ligand>
        <name>GTP</name>
        <dbReference type="ChEBI" id="CHEBI:37565"/>
    </ligand>
</feature>
<accession>A0A0R1ZTF9</accession>
<dbReference type="EC" id="3.6.1.-" evidence="10"/>
<evidence type="ECO:0000256" key="6">
    <source>
        <dbReference type="ARBA" id="ARBA00022801"/>
    </source>
</evidence>
<dbReference type="Gene3D" id="3.40.50.300">
    <property type="entry name" value="P-loop containing nucleotide triphosphate hydrolases"/>
    <property type="match status" value="1"/>
</dbReference>
<comment type="caution">
    <text evidence="13">The sequence shown here is derived from an EMBL/GenBank/DDBJ whole genome shotgun (WGS) entry which is preliminary data.</text>
</comment>
<evidence type="ECO:0000256" key="2">
    <source>
        <dbReference type="ARBA" id="ARBA00022517"/>
    </source>
</evidence>
<keyword evidence="5 10" id="KW-0547">Nucleotide-binding</keyword>
<evidence type="ECO:0000256" key="4">
    <source>
        <dbReference type="ARBA" id="ARBA00022730"/>
    </source>
</evidence>
<reference evidence="13 14" key="1">
    <citation type="journal article" date="2015" name="Genome Announc.">
        <title>Expanding the biotechnology potential of lactobacilli through comparative genomics of 213 strains and associated genera.</title>
        <authorList>
            <person name="Sun Z."/>
            <person name="Harris H.M."/>
            <person name="McCann A."/>
            <person name="Guo C."/>
            <person name="Argimon S."/>
            <person name="Zhang W."/>
            <person name="Yang X."/>
            <person name="Jeffery I.B."/>
            <person name="Cooney J.C."/>
            <person name="Kagawa T.F."/>
            <person name="Liu W."/>
            <person name="Song Y."/>
            <person name="Salvetti E."/>
            <person name="Wrobel A."/>
            <person name="Rasinkangas P."/>
            <person name="Parkhill J."/>
            <person name="Rea M.C."/>
            <person name="O'Sullivan O."/>
            <person name="Ritari J."/>
            <person name="Douillard F.P."/>
            <person name="Paul Ross R."/>
            <person name="Yang R."/>
            <person name="Briner A.E."/>
            <person name="Felis G.E."/>
            <person name="de Vos W.M."/>
            <person name="Barrangou R."/>
            <person name="Klaenhammer T.R."/>
            <person name="Caufield P.W."/>
            <person name="Cui Y."/>
            <person name="Zhang H."/>
            <person name="O'Toole P.W."/>
        </authorList>
    </citation>
    <scope>NUCLEOTIDE SEQUENCE [LARGE SCALE GENOMIC DNA]</scope>
    <source>
        <strain evidence="13 14">DSM 20505</strain>
    </source>
</reference>
<dbReference type="Pfam" id="PF03193">
    <property type="entry name" value="RsgA_GTPase"/>
    <property type="match status" value="1"/>
</dbReference>
<keyword evidence="6 10" id="KW-0378">Hydrolase</keyword>
<name>A0A0R1ZTF9_9LACO</name>
<keyword evidence="2 10" id="KW-0690">Ribosome biogenesis</keyword>
<protein>
    <recommendedName>
        <fullName evidence="10">Small ribosomal subunit biogenesis GTPase RsgA</fullName>
        <ecNumber evidence="10">3.6.1.-</ecNumber>
    </recommendedName>
</protein>
<dbReference type="PROSITE" id="PS50936">
    <property type="entry name" value="ENGC_GTPASE"/>
    <property type="match status" value="1"/>
</dbReference>
<evidence type="ECO:0000256" key="9">
    <source>
        <dbReference type="ARBA" id="ARBA00023134"/>
    </source>
</evidence>
<feature type="binding site" evidence="10">
    <location>
        <position position="300"/>
    </location>
    <ligand>
        <name>Zn(2+)</name>
        <dbReference type="ChEBI" id="CHEBI:29105"/>
    </ligand>
</feature>
<evidence type="ECO:0000313" key="14">
    <source>
        <dbReference type="Proteomes" id="UP000051679"/>
    </source>
</evidence>
<comment type="function">
    <text evidence="10">One of several proteins that assist in the late maturation steps of the functional core of the 30S ribosomal subunit. Helps release RbfA from mature subunits. May play a role in the assembly of ribosomal proteins into the subunit. Circularly permuted GTPase that catalyzes slow GTP hydrolysis, GTPase activity is stimulated by the 30S ribosomal subunit.</text>
</comment>
<dbReference type="InterPro" id="IPR030378">
    <property type="entry name" value="G_CP_dom"/>
</dbReference>
<dbReference type="GO" id="GO:0005737">
    <property type="term" value="C:cytoplasm"/>
    <property type="evidence" value="ECO:0007669"/>
    <property type="project" value="UniProtKB-SubCell"/>
</dbReference>
<keyword evidence="1 10" id="KW-0963">Cytoplasm</keyword>
<keyword evidence="8 10" id="KW-0694">RNA-binding</keyword>
<feature type="domain" description="CP-type G" evidence="12">
    <location>
        <begin position="117"/>
        <end position="274"/>
    </location>
</feature>
<keyword evidence="4 10" id="KW-0699">rRNA-binding</keyword>
<keyword evidence="14" id="KW-1185">Reference proteome</keyword>
<dbReference type="HAMAP" id="MF_01820">
    <property type="entry name" value="GTPase_RsgA"/>
    <property type="match status" value="1"/>
</dbReference>
<sequence>MCAGEPAQFLEDTHKLNSNKLTAYGLTADMTTTNAPGLTIGRVVAQSRNLYGVQTAAVRVQAQVSGRMQNIAFGPEDFPTVGDWVLLRMPASLQDAGIIERLVPRQSVFTRKAAGTTSNLQVVAANVDTLFLCMALDGNFNLRRLERYLAVARDSGATPVVVLTKADLATDFANQLTAVTATAGDAQVLVCDATKVDGWQELQACIHPGRTYAFLGSSGVGKSTLINRLLGSDELATGGIRLADAHGRHTTTSRQLIVLPSGGIVIDTPGMRELAIVAADLDSTFSDITDLARGCKFNDCTHTREPGCAVQAAIAAGELDPKRLRSFHQLQAEQKENKELRGRAREHAKIEKMFGSKKSMKAAMRTAKNKWRR</sequence>